<feature type="domain" description="DUF2726" evidence="1">
    <location>
        <begin position="64"/>
        <end position="174"/>
    </location>
</feature>
<evidence type="ECO:0000259" key="1">
    <source>
        <dbReference type="Pfam" id="PF10881"/>
    </source>
</evidence>
<sequence>MVLALALWAVWRGRRAASLAREIKALRADEARRRQFAEENDLSDTDNQLRFIAAANLRAVRPVNKEAQRVLGSLDAWIAEHRPDWRVSFEVAMGAFVRTAYNPRDWRQRAAFRSYNSKRVDFLVVDGAGEPRLVVEYHGTGHDLSGDAAERMLVKRTVLERVGIPLAEVPAKAGRAATWALIDAALSDVEPGRGARSGRAGRG</sequence>
<protein>
    <recommendedName>
        <fullName evidence="1">DUF2726 domain-containing protein</fullName>
    </recommendedName>
</protein>
<evidence type="ECO:0000313" key="3">
    <source>
        <dbReference type="Proteomes" id="UP000078272"/>
    </source>
</evidence>
<dbReference type="PATRIC" id="fig|401562.3.peg.1812"/>
<dbReference type="Pfam" id="PF10881">
    <property type="entry name" value="DUF2726"/>
    <property type="match status" value="1"/>
</dbReference>
<accession>A0A175RA04</accession>
<dbReference type="Proteomes" id="UP000078272">
    <property type="component" value="Unassembled WGS sequence"/>
</dbReference>
<comment type="caution">
    <text evidence="2">The sequence shown here is derived from an EMBL/GenBank/DDBJ whole genome shotgun (WGS) entry which is preliminary data.</text>
</comment>
<proteinExistence type="predicted"/>
<dbReference type="InterPro" id="IPR024402">
    <property type="entry name" value="DUF2726"/>
</dbReference>
<dbReference type="EMBL" id="LDPZ01000022">
    <property type="protein sequence ID" value="KTQ95464.1"/>
    <property type="molecule type" value="Genomic_DNA"/>
</dbReference>
<dbReference type="AlphaFoldDB" id="A0A175RA04"/>
<reference evidence="2 3" key="1">
    <citation type="journal article" date="2016" name="Front. Microbiol.">
        <title>Genomic Resource of Rice Seed Associated Bacteria.</title>
        <authorList>
            <person name="Midha S."/>
            <person name="Bansal K."/>
            <person name="Sharma S."/>
            <person name="Kumar N."/>
            <person name="Patil P.P."/>
            <person name="Chaudhry V."/>
            <person name="Patil P.B."/>
        </authorList>
    </citation>
    <scope>NUCLEOTIDE SEQUENCE [LARGE SCALE GENOMIC DNA]</scope>
    <source>
        <strain evidence="2 3">NS226</strain>
    </source>
</reference>
<gene>
    <name evidence="2" type="ORF">NS226_11440</name>
</gene>
<dbReference type="STRING" id="401562.NS365_19150"/>
<organism evidence="2 3">
    <name type="scientific">Aureimonas ureilytica</name>
    <dbReference type="NCBI Taxonomy" id="401562"/>
    <lineage>
        <taxon>Bacteria</taxon>
        <taxon>Pseudomonadati</taxon>
        <taxon>Pseudomonadota</taxon>
        <taxon>Alphaproteobacteria</taxon>
        <taxon>Hyphomicrobiales</taxon>
        <taxon>Aurantimonadaceae</taxon>
        <taxon>Aureimonas</taxon>
    </lineage>
</organism>
<evidence type="ECO:0000313" key="2">
    <source>
        <dbReference type="EMBL" id="KTQ95464.1"/>
    </source>
</evidence>
<name>A0A175RA04_9HYPH</name>